<dbReference type="VEuPathDB" id="VectorBase:RSAN_053489"/>
<evidence type="ECO:0000313" key="2">
    <source>
        <dbReference type="EMBL" id="KAH7969883.1"/>
    </source>
</evidence>
<organism evidence="2 3">
    <name type="scientific">Rhipicephalus sanguineus</name>
    <name type="common">Brown dog tick</name>
    <name type="synonym">Ixodes sanguineus</name>
    <dbReference type="NCBI Taxonomy" id="34632"/>
    <lineage>
        <taxon>Eukaryota</taxon>
        <taxon>Metazoa</taxon>
        <taxon>Ecdysozoa</taxon>
        <taxon>Arthropoda</taxon>
        <taxon>Chelicerata</taxon>
        <taxon>Arachnida</taxon>
        <taxon>Acari</taxon>
        <taxon>Parasitiformes</taxon>
        <taxon>Ixodida</taxon>
        <taxon>Ixodoidea</taxon>
        <taxon>Ixodidae</taxon>
        <taxon>Rhipicephalinae</taxon>
        <taxon>Rhipicephalus</taxon>
        <taxon>Rhipicephalus</taxon>
    </lineage>
</organism>
<evidence type="ECO:0000313" key="3">
    <source>
        <dbReference type="Proteomes" id="UP000821837"/>
    </source>
</evidence>
<proteinExistence type="predicted"/>
<reference evidence="2" key="1">
    <citation type="journal article" date="2020" name="Cell">
        <title>Large-Scale Comparative Analyses of Tick Genomes Elucidate Their Genetic Diversity and Vector Capacities.</title>
        <authorList>
            <consortium name="Tick Genome and Microbiome Consortium (TIGMIC)"/>
            <person name="Jia N."/>
            <person name="Wang J."/>
            <person name="Shi W."/>
            <person name="Du L."/>
            <person name="Sun Y."/>
            <person name="Zhan W."/>
            <person name="Jiang J.F."/>
            <person name="Wang Q."/>
            <person name="Zhang B."/>
            <person name="Ji P."/>
            <person name="Bell-Sakyi L."/>
            <person name="Cui X.M."/>
            <person name="Yuan T.T."/>
            <person name="Jiang B.G."/>
            <person name="Yang W.F."/>
            <person name="Lam T.T."/>
            <person name="Chang Q.C."/>
            <person name="Ding S.J."/>
            <person name="Wang X.J."/>
            <person name="Zhu J.G."/>
            <person name="Ruan X.D."/>
            <person name="Zhao L."/>
            <person name="Wei J.T."/>
            <person name="Ye R.Z."/>
            <person name="Que T.C."/>
            <person name="Du C.H."/>
            <person name="Zhou Y.H."/>
            <person name="Cheng J.X."/>
            <person name="Dai P.F."/>
            <person name="Guo W.B."/>
            <person name="Han X.H."/>
            <person name="Huang E.J."/>
            <person name="Li L.F."/>
            <person name="Wei W."/>
            <person name="Gao Y.C."/>
            <person name="Liu J.Z."/>
            <person name="Shao H.Z."/>
            <person name="Wang X."/>
            <person name="Wang C.C."/>
            <person name="Yang T.C."/>
            <person name="Huo Q.B."/>
            <person name="Li W."/>
            <person name="Chen H.Y."/>
            <person name="Chen S.E."/>
            <person name="Zhou L.G."/>
            <person name="Ni X.B."/>
            <person name="Tian J.H."/>
            <person name="Sheng Y."/>
            <person name="Liu T."/>
            <person name="Pan Y.S."/>
            <person name="Xia L.Y."/>
            <person name="Li J."/>
            <person name="Zhao F."/>
            <person name="Cao W.C."/>
        </authorList>
    </citation>
    <scope>NUCLEOTIDE SEQUENCE</scope>
    <source>
        <strain evidence="2">Rsan-2018</strain>
    </source>
</reference>
<reference evidence="2" key="2">
    <citation type="submission" date="2021-09" db="EMBL/GenBank/DDBJ databases">
        <authorList>
            <person name="Jia N."/>
            <person name="Wang J."/>
            <person name="Shi W."/>
            <person name="Du L."/>
            <person name="Sun Y."/>
            <person name="Zhan W."/>
            <person name="Jiang J."/>
            <person name="Wang Q."/>
            <person name="Zhang B."/>
            <person name="Ji P."/>
            <person name="Sakyi L.B."/>
            <person name="Cui X."/>
            <person name="Yuan T."/>
            <person name="Jiang B."/>
            <person name="Yang W."/>
            <person name="Lam T.T.-Y."/>
            <person name="Chang Q."/>
            <person name="Ding S."/>
            <person name="Wang X."/>
            <person name="Zhu J."/>
            <person name="Ruan X."/>
            <person name="Zhao L."/>
            <person name="Wei J."/>
            <person name="Que T."/>
            <person name="Du C."/>
            <person name="Cheng J."/>
            <person name="Dai P."/>
            <person name="Han X."/>
            <person name="Huang E."/>
            <person name="Gao Y."/>
            <person name="Liu J."/>
            <person name="Shao H."/>
            <person name="Ye R."/>
            <person name="Li L."/>
            <person name="Wei W."/>
            <person name="Wang X."/>
            <person name="Wang C."/>
            <person name="Huo Q."/>
            <person name="Li W."/>
            <person name="Guo W."/>
            <person name="Chen H."/>
            <person name="Chen S."/>
            <person name="Zhou L."/>
            <person name="Zhou L."/>
            <person name="Ni X."/>
            <person name="Tian J."/>
            <person name="Zhou Y."/>
            <person name="Sheng Y."/>
            <person name="Liu T."/>
            <person name="Pan Y."/>
            <person name="Xia L."/>
            <person name="Li J."/>
            <person name="Zhao F."/>
            <person name="Cao W."/>
        </authorList>
    </citation>
    <scope>NUCLEOTIDE SEQUENCE</scope>
    <source>
        <strain evidence="2">Rsan-2018</strain>
        <tissue evidence="2">Larvae</tissue>
    </source>
</reference>
<dbReference type="Gene3D" id="3.40.50.980">
    <property type="match status" value="1"/>
</dbReference>
<gene>
    <name evidence="2" type="ORF">HPB52_022404</name>
</gene>
<dbReference type="EMBL" id="JABSTV010001248">
    <property type="protein sequence ID" value="KAH7969883.1"/>
    <property type="molecule type" value="Genomic_DNA"/>
</dbReference>
<accession>A0A9D4T4U0</accession>
<dbReference type="Pfam" id="PF00501">
    <property type="entry name" value="AMP-binding"/>
    <property type="match status" value="1"/>
</dbReference>
<feature type="domain" description="AMP-dependent synthetase/ligase" evidence="1">
    <location>
        <begin position="34"/>
        <end position="109"/>
    </location>
</feature>
<dbReference type="Proteomes" id="UP000821837">
    <property type="component" value="Unassembled WGS sequence"/>
</dbReference>
<dbReference type="AlphaFoldDB" id="A0A9D4T4U0"/>
<protein>
    <recommendedName>
        <fullName evidence="1">AMP-dependent synthetase/ligase domain-containing protein</fullName>
    </recommendedName>
</protein>
<dbReference type="SUPFAM" id="SSF56801">
    <property type="entry name" value="Acetyl-CoA synthetase-like"/>
    <property type="match status" value="1"/>
</dbReference>
<name>A0A9D4T4U0_RHISA</name>
<comment type="caution">
    <text evidence="2">The sequence shown here is derived from an EMBL/GenBank/DDBJ whole genome shotgun (WGS) entry which is preliminary data.</text>
</comment>
<dbReference type="InterPro" id="IPR000873">
    <property type="entry name" value="AMP-dep_synth/lig_dom"/>
</dbReference>
<sequence>MKARIEDNVIYSPYPDIKIPMCSFYTLAKRKLLTDPDKIALVSDGVSLTRAKLLAGMERYAVGLQQYGLLPGDRICVHHNNGVENLLVMYGCILAGATVVLAKTSLTENKQQREKGKRAISRQESGDFNFESNYTRVCANYFDASDIVTAYDFNINGDSASLKRDKPTLKDFLGISRSANLDLAHRQCDHYANDHVSRLVKSCEHGRRPVYTAS</sequence>
<keyword evidence="3" id="KW-1185">Reference proteome</keyword>
<evidence type="ECO:0000259" key="1">
    <source>
        <dbReference type="Pfam" id="PF00501"/>
    </source>
</evidence>